<keyword evidence="2" id="KW-1185">Reference proteome</keyword>
<comment type="caution">
    <text evidence="1">The sequence shown here is derived from an EMBL/GenBank/DDBJ whole genome shotgun (WGS) entry which is preliminary data.</text>
</comment>
<protein>
    <submittedName>
        <fullName evidence="1">Uncharacterized protein</fullName>
    </submittedName>
</protein>
<accession>A0A7X3K445</accession>
<evidence type="ECO:0000313" key="1">
    <source>
        <dbReference type="EMBL" id="MVS99274.1"/>
    </source>
</evidence>
<organism evidence="1 2">
    <name type="scientific">Devosia marina</name>
    <dbReference type="NCBI Taxonomy" id="2683198"/>
    <lineage>
        <taxon>Bacteria</taxon>
        <taxon>Pseudomonadati</taxon>
        <taxon>Pseudomonadota</taxon>
        <taxon>Alphaproteobacteria</taxon>
        <taxon>Hyphomicrobiales</taxon>
        <taxon>Devosiaceae</taxon>
        <taxon>Devosia</taxon>
    </lineage>
</organism>
<dbReference type="AlphaFoldDB" id="A0A7X3K445"/>
<dbReference type="Proteomes" id="UP000438106">
    <property type="component" value="Unassembled WGS sequence"/>
</dbReference>
<sequence>MADAMATLGLELERAVAAYTVAAAAHRANPGDDDCQSAIAIAALDAFEAASRIAAMPAATIPDLRIKAQALAQLFDAVPGSRPSGAEQRLLCQQIIEGLLALG</sequence>
<evidence type="ECO:0000313" key="2">
    <source>
        <dbReference type="Proteomes" id="UP000438106"/>
    </source>
</evidence>
<reference evidence="1 2" key="1">
    <citation type="submission" date="2019-12" db="EMBL/GenBank/DDBJ databases">
        <title>Devosia maris sp. nov., isolated from the deep seawater.</title>
        <authorList>
            <person name="Liu Y."/>
        </authorList>
    </citation>
    <scope>NUCLEOTIDE SEQUENCE [LARGE SCALE GENOMIC DNA]</scope>
    <source>
        <strain evidence="1 2">L53-10-65</strain>
    </source>
</reference>
<dbReference type="RefSeq" id="WP_157290147.1">
    <property type="nucleotide sequence ID" value="NZ_WQRF01000002.1"/>
</dbReference>
<gene>
    <name evidence="1" type="ORF">GO014_09600</name>
</gene>
<proteinExistence type="predicted"/>
<name>A0A7X3K445_9HYPH</name>
<dbReference type="EMBL" id="WQRF01000002">
    <property type="protein sequence ID" value="MVS99274.1"/>
    <property type="molecule type" value="Genomic_DNA"/>
</dbReference>